<dbReference type="EMBL" id="CAJOAY010030293">
    <property type="protein sequence ID" value="CAF4418350.1"/>
    <property type="molecule type" value="Genomic_DNA"/>
</dbReference>
<organism evidence="2 3">
    <name type="scientific">Adineta steineri</name>
    <dbReference type="NCBI Taxonomy" id="433720"/>
    <lineage>
        <taxon>Eukaryota</taxon>
        <taxon>Metazoa</taxon>
        <taxon>Spiralia</taxon>
        <taxon>Gnathifera</taxon>
        <taxon>Rotifera</taxon>
        <taxon>Eurotatoria</taxon>
        <taxon>Bdelloidea</taxon>
        <taxon>Adinetida</taxon>
        <taxon>Adinetidae</taxon>
        <taxon>Adineta</taxon>
    </lineage>
</organism>
<dbReference type="Proteomes" id="UP000663881">
    <property type="component" value="Unassembled WGS sequence"/>
</dbReference>
<dbReference type="Pfam" id="PF23748">
    <property type="entry name" value="Beta-prop_LRRK2"/>
    <property type="match status" value="1"/>
</dbReference>
<evidence type="ECO:0000313" key="2">
    <source>
        <dbReference type="EMBL" id="CAF4418350.1"/>
    </source>
</evidence>
<sequence>SFVCVWNHLSRRMTNQLDCGQILKRKKGDSNDLAIDSILSTRLLVFIGLNTGHIIIVKSSSIQVLYTVHAYDQHVLHLFALSPSAFLPSTTTGLHDGRFITQFKFLQEKFEQHRIHRENSRTPLLARSDNN</sequence>
<dbReference type="AlphaFoldDB" id="A0A820QA98"/>
<evidence type="ECO:0000259" key="1">
    <source>
        <dbReference type="Pfam" id="PF23748"/>
    </source>
</evidence>
<proteinExistence type="predicted"/>
<feature type="non-terminal residue" evidence="2">
    <location>
        <position position="1"/>
    </location>
</feature>
<gene>
    <name evidence="2" type="ORF">OKA104_LOCUS52372</name>
</gene>
<dbReference type="InterPro" id="IPR056602">
    <property type="entry name" value="Beta-prop_LRRK2"/>
</dbReference>
<evidence type="ECO:0000313" key="3">
    <source>
        <dbReference type="Proteomes" id="UP000663881"/>
    </source>
</evidence>
<accession>A0A820QA98</accession>
<name>A0A820QA98_9BILA</name>
<protein>
    <recommendedName>
        <fullName evidence="1">LRRK2 beta-propeller domain-containing protein</fullName>
    </recommendedName>
</protein>
<feature type="domain" description="LRRK2 beta-propeller" evidence="1">
    <location>
        <begin position="2"/>
        <end position="79"/>
    </location>
</feature>
<feature type="non-terminal residue" evidence="2">
    <location>
        <position position="131"/>
    </location>
</feature>
<reference evidence="2" key="1">
    <citation type="submission" date="2021-02" db="EMBL/GenBank/DDBJ databases">
        <authorList>
            <person name="Nowell W R."/>
        </authorList>
    </citation>
    <scope>NUCLEOTIDE SEQUENCE</scope>
</reference>
<comment type="caution">
    <text evidence="2">The sequence shown here is derived from an EMBL/GenBank/DDBJ whole genome shotgun (WGS) entry which is preliminary data.</text>
</comment>